<name>X0WC58_9ZZZZ</name>
<dbReference type="AlphaFoldDB" id="X0WC58"/>
<reference evidence="1" key="1">
    <citation type="journal article" date="2014" name="Front. Microbiol.">
        <title>High frequency of phylogenetically diverse reductive dehalogenase-homologous genes in deep subseafloor sedimentary metagenomes.</title>
        <authorList>
            <person name="Kawai M."/>
            <person name="Futagami T."/>
            <person name="Toyoda A."/>
            <person name="Takaki Y."/>
            <person name="Nishi S."/>
            <person name="Hori S."/>
            <person name="Arai W."/>
            <person name="Tsubouchi T."/>
            <person name="Morono Y."/>
            <person name="Uchiyama I."/>
            <person name="Ito T."/>
            <person name="Fujiyama A."/>
            <person name="Inagaki F."/>
            <person name="Takami H."/>
        </authorList>
    </citation>
    <scope>NUCLEOTIDE SEQUENCE</scope>
    <source>
        <strain evidence="1">Expedition CK06-06</strain>
    </source>
</reference>
<sequence length="41" mass="4949">KYFPIELNLIGLEIALEDIYKFLNSKKVNDDELWQLRKKPL</sequence>
<dbReference type="EMBL" id="BARS01030467">
    <property type="protein sequence ID" value="GAG22158.1"/>
    <property type="molecule type" value="Genomic_DNA"/>
</dbReference>
<accession>X0WC58</accession>
<feature type="non-terminal residue" evidence="1">
    <location>
        <position position="1"/>
    </location>
</feature>
<evidence type="ECO:0000313" key="1">
    <source>
        <dbReference type="EMBL" id="GAG22158.1"/>
    </source>
</evidence>
<proteinExistence type="predicted"/>
<protein>
    <submittedName>
        <fullName evidence="1">Uncharacterized protein</fullName>
    </submittedName>
</protein>
<organism evidence="1">
    <name type="scientific">marine sediment metagenome</name>
    <dbReference type="NCBI Taxonomy" id="412755"/>
    <lineage>
        <taxon>unclassified sequences</taxon>
        <taxon>metagenomes</taxon>
        <taxon>ecological metagenomes</taxon>
    </lineage>
</organism>
<gene>
    <name evidence="1" type="ORF">S01H1_47519</name>
</gene>
<comment type="caution">
    <text evidence="1">The sequence shown here is derived from an EMBL/GenBank/DDBJ whole genome shotgun (WGS) entry which is preliminary data.</text>
</comment>